<evidence type="ECO:0000313" key="3">
    <source>
        <dbReference type="EMBL" id="TCF58579.1"/>
    </source>
</evidence>
<dbReference type="EMBL" id="SHQV01000012">
    <property type="protein sequence ID" value="TCE44743.1"/>
    <property type="molecule type" value="Genomic_DNA"/>
</dbReference>
<organism evidence="2 5">
    <name type="scientific">Bifidobacterium longum subsp. longum</name>
    <dbReference type="NCBI Taxonomy" id="1679"/>
    <lineage>
        <taxon>Bacteria</taxon>
        <taxon>Bacillati</taxon>
        <taxon>Actinomycetota</taxon>
        <taxon>Actinomycetes</taxon>
        <taxon>Bifidobacteriales</taxon>
        <taxon>Bifidobacteriaceae</taxon>
        <taxon>Bifidobacterium</taxon>
    </lineage>
</organism>
<reference evidence="4 5" key="1">
    <citation type="journal article" date="2018" name="Sci. Rep.">
        <title>Genomic diversity and distribution of Bifidobacterium longum subsp. longum across the human lifespan.</title>
        <authorList>
            <person name="Odamaki T."/>
            <person name="Bottacini F."/>
            <person name="Kato K."/>
            <person name="Mitsuyama E."/>
            <person name="Yoshida K."/>
            <person name="Horigome A."/>
            <person name="Xiao J.Z."/>
            <person name="van Sinderen D."/>
        </authorList>
    </citation>
    <scope>NUCLEOTIDE SEQUENCE [LARGE SCALE GENOMIC DNA]</scope>
    <source>
        <strain evidence="1 6">MCC10044</strain>
        <strain evidence="2 5">MCC10102</strain>
        <strain evidence="3 4">MCC10113</strain>
    </source>
</reference>
<proteinExistence type="predicted"/>
<comment type="caution">
    <text evidence="2">The sequence shown here is derived from an EMBL/GenBank/DDBJ whole genome shotgun (WGS) entry which is preliminary data.</text>
</comment>
<gene>
    <name evidence="1" type="ORF">MCC10044_0958</name>
    <name evidence="2" type="ORF">MCC10102_1081</name>
    <name evidence="3" type="ORF">MCC10113_0880</name>
</gene>
<evidence type="ECO:0000313" key="2">
    <source>
        <dbReference type="EMBL" id="TCF45502.1"/>
    </source>
</evidence>
<evidence type="ECO:0000313" key="1">
    <source>
        <dbReference type="EMBL" id="TCE44743.1"/>
    </source>
</evidence>
<dbReference type="AlphaFoldDB" id="A0A4R0WFU3"/>
<dbReference type="Proteomes" id="UP000293319">
    <property type="component" value="Unassembled WGS sequence"/>
</dbReference>
<dbReference type="EMBL" id="SHTC01000013">
    <property type="protein sequence ID" value="TCF58579.1"/>
    <property type="molecule type" value="Genomic_DNA"/>
</dbReference>
<evidence type="ECO:0000313" key="4">
    <source>
        <dbReference type="Proteomes" id="UP000292478"/>
    </source>
</evidence>
<evidence type="ECO:0000313" key="6">
    <source>
        <dbReference type="Proteomes" id="UP000293319"/>
    </source>
</evidence>
<dbReference type="EMBL" id="SHSV01000019">
    <property type="protein sequence ID" value="TCF45502.1"/>
    <property type="molecule type" value="Genomic_DNA"/>
</dbReference>
<dbReference type="Proteomes" id="UP000292478">
    <property type="component" value="Unassembled WGS sequence"/>
</dbReference>
<protein>
    <submittedName>
        <fullName evidence="2">Uncharacterized protein</fullName>
    </submittedName>
</protein>
<reference evidence="2" key="2">
    <citation type="submission" date="2019-02" db="EMBL/GenBank/DDBJ databases">
        <authorList>
            <person name="Odamaki T."/>
        </authorList>
    </citation>
    <scope>NUCLEOTIDE SEQUENCE</scope>
    <source>
        <strain evidence="1">MCC10044</strain>
        <strain evidence="2">MCC10102</strain>
        <strain evidence="3">MCC10113</strain>
    </source>
</reference>
<sequence length="74" mass="8504">MKESVTIQYLCEDADTNLVETIPIASISIDQWSQGHPDLFNLDRRGHHGRRMLSVLITACEAVLHEIQDIKWED</sequence>
<evidence type="ECO:0000313" key="5">
    <source>
        <dbReference type="Proteomes" id="UP000292692"/>
    </source>
</evidence>
<accession>A0A4R0WFU3</accession>
<name>A0A4R0WFU3_BIFLL</name>
<dbReference type="RefSeq" id="WP_032742339.1">
    <property type="nucleotide sequence ID" value="NZ_BNHB01000005.1"/>
</dbReference>
<dbReference type="Proteomes" id="UP000292692">
    <property type="component" value="Unassembled WGS sequence"/>
</dbReference>